<sequence length="97" mass="11774">MTYGGHVYIMTNRRHGTLYTGVTADLPARVYQHRIGKRSSFCRKWNLTRLVWYADFDRIEDAIAREKQIKAWKRAWKIREIESLNPRWDDLYEQGLW</sequence>
<comment type="caution">
    <text evidence="3">The sequence shown here is derived from an EMBL/GenBank/DDBJ whole genome shotgun (WGS) entry which is preliminary data.</text>
</comment>
<dbReference type="PROSITE" id="PS50164">
    <property type="entry name" value="GIY_YIG"/>
    <property type="match status" value="1"/>
</dbReference>
<dbReference type="PANTHER" id="PTHR34477">
    <property type="entry name" value="UPF0213 PROTEIN YHBQ"/>
    <property type="match status" value="1"/>
</dbReference>
<dbReference type="InterPro" id="IPR035901">
    <property type="entry name" value="GIY-YIG_endonuc_sf"/>
</dbReference>
<dbReference type="RefSeq" id="WP_008601950.1">
    <property type="nucleotide sequence ID" value="NZ_AMRV01000005.1"/>
</dbReference>
<dbReference type="Gene3D" id="3.40.1440.10">
    <property type="entry name" value="GIY-YIG endonuclease"/>
    <property type="match status" value="1"/>
</dbReference>
<evidence type="ECO:0000256" key="1">
    <source>
        <dbReference type="ARBA" id="ARBA00007435"/>
    </source>
</evidence>
<organism evidence="3 4">
    <name type="scientific">Pacificimonas flava</name>
    <dbReference type="NCBI Taxonomy" id="1234595"/>
    <lineage>
        <taxon>Bacteria</taxon>
        <taxon>Pseudomonadati</taxon>
        <taxon>Pseudomonadota</taxon>
        <taxon>Alphaproteobacteria</taxon>
        <taxon>Sphingomonadales</taxon>
        <taxon>Sphingosinicellaceae</taxon>
        <taxon>Pacificimonas</taxon>
    </lineage>
</organism>
<dbReference type="OrthoDB" id="287318at2"/>
<feature type="domain" description="GIY-YIG" evidence="2">
    <location>
        <begin position="3"/>
        <end position="79"/>
    </location>
</feature>
<accession>M2SBG7</accession>
<name>M2SBG7_9SPHN</name>
<dbReference type="SUPFAM" id="SSF82771">
    <property type="entry name" value="GIY-YIG endonuclease"/>
    <property type="match status" value="1"/>
</dbReference>
<dbReference type="Proteomes" id="UP000011717">
    <property type="component" value="Unassembled WGS sequence"/>
</dbReference>
<evidence type="ECO:0000313" key="4">
    <source>
        <dbReference type="Proteomes" id="UP000011717"/>
    </source>
</evidence>
<gene>
    <name evidence="3" type="ORF">C725_1760</name>
</gene>
<dbReference type="AlphaFoldDB" id="M2SBG7"/>
<keyword evidence="4" id="KW-1185">Reference proteome</keyword>
<evidence type="ECO:0000313" key="3">
    <source>
        <dbReference type="EMBL" id="EMD82720.1"/>
    </source>
</evidence>
<evidence type="ECO:0000259" key="2">
    <source>
        <dbReference type="PROSITE" id="PS50164"/>
    </source>
</evidence>
<dbReference type="PATRIC" id="fig|1234595.3.peg.1763"/>
<dbReference type="InterPro" id="IPR000305">
    <property type="entry name" value="GIY-YIG_endonuc"/>
</dbReference>
<dbReference type="CDD" id="cd10448">
    <property type="entry name" value="GIY-YIG_unchar_3"/>
    <property type="match status" value="1"/>
</dbReference>
<comment type="similarity">
    <text evidence="1">Belongs to the UPF0213 family.</text>
</comment>
<dbReference type="Pfam" id="PF01541">
    <property type="entry name" value="GIY-YIG"/>
    <property type="match status" value="1"/>
</dbReference>
<dbReference type="PANTHER" id="PTHR34477:SF5">
    <property type="entry name" value="BSL5627 PROTEIN"/>
    <property type="match status" value="1"/>
</dbReference>
<dbReference type="InterPro" id="IPR050190">
    <property type="entry name" value="UPF0213_domain"/>
</dbReference>
<protein>
    <submittedName>
        <fullName evidence="3">Excinuclease ABC, C subunit domain protein</fullName>
    </submittedName>
</protein>
<reference evidence="3 4" key="1">
    <citation type="journal article" date="2013" name="Genome Announc.">
        <title>Draft Genome Sequence of Strain JLT2015T, Belonging to the Family Sphingomonadaceae of the Alphaproteobacteria.</title>
        <authorList>
            <person name="Tang K."/>
            <person name="Liu K."/>
            <person name="Li S."/>
            <person name="Jiao N."/>
        </authorList>
    </citation>
    <scope>NUCLEOTIDE SEQUENCE [LARGE SCALE GENOMIC DNA]</scope>
    <source>
        <strain evidence="3 4">JLT2015</strain>
    </source>
</reference>
<dbReference type="EMBL" id="AMRV01000005">
    <property type="protein sequence ID" value="EMD82720.1"/>
    <property type="molecule type" value="Genomic_DNA"/>
</dbReference>
<proteinExistence type="inferred from homology"/>